<dbReference type="Gene3D" id="1.20.1250.20">
    <property type="entry name" value="MFS general substrate transporter like domains"/>
    <property type="match status" value="1"/>
</dbReference>
<feature type="transmembrane region" description="Helical" evidence="8">
    <location>
        <begin position="322"/>
        <end position="342"/>
    </location>
</feature>
<feature type="transmembrane region" description="Helical" evidence="8">
    <location>
        <begin position="289"/>
        <end position="310"/>
    </location>
</feature>
<gene>
    <name evidence="10" type="ORF">B6S12_04735</name>
</gene>
<dbReference type="SUPFAM" id="SSF103473">
    <property type="entry name" value="MFS general substrate transporter"/>
    <property type="match status" value="1"/>
</dbReference>
<feature type="transmembrane region" description="Helical" evidence="8">
    <location>
        <begin position="155"/>
        <end position="173"/>
    </location>
</feature>
<comment type="caution">
    <text evidence="10">The sequence shown here is derived from an EMBL/GenBank/DDBJ whole genome shotgun (WGS) entry which is preliminary data.</text>
</comment>
<evidence type="ECO:0000259" key="9">
    <source>
        <dbReference type="PROSITE" id="PS50850"/>
    </source>
</evidence>
<evidence type="ECO:0000256" key="6">
    <source>
        <dbReference type="ARBA" id="ARBA00022989"/>
    </source>
</evidence>
<evidence type="ECO:0000256" key="7">
    <source>
        <dbReference type="ARBA" id="ARBA00023136"/>
    </source>
</evidence>
<reference evidence="10 11" key="1">
    <citation type="submission" date="2017-03" db="EMBL/GenBank/DDBJ databases">
        <title>Genomic and clinical evidence uncovers the enterohepatic species Helicobacter valdiviensis as a potential human intestinal pathogen.</title>
        <authorList>
            <person name="Fresia P."/>
            <person name="Jara R."/>
            <person name="Sierra R."/>
            <person name="Ferres I."/>
            <person name="Greif G."/>
            <person name="Iraola G."/>
            <person name="Collado L."/>
        </authorList>
    </citation>
    <scope>NUCLEOTIDE SEQUENCE [LARGE SCALE GENOMIC DNA]</scope>
    <source>
        <strain evidence="10 11">WBE14</strain>
    </source>
</reference>
<accession>A0A2W6MV03</accession>
<dbReference type="GO" id="GO:0022857">
    <property type="term" value="F:transmembrane transporter activity"/>
    <property type="evidence" value="ECO:0007669"/>
    <property type="project" value="InterPro"/>
</dbReference>
<dbReference type="PROSITE" id="PS50850">
    <property type="entry name" value="MFS"/>
    <property type="match status" value="1"/>
</dbReference>
<dbReference type="OrthoDB" id="9780737at2"/>
<evidence type="ECO:0000256" key="5">
    <source>
        <dbReference type="ARBA" id="ARBA00022692"/>
    </source>
</evidence>
<name>A0A2W6MV03_9HELI</name>
<feature type="domain" description="Major facilitator superfamily (MFS) profile" evidence="9">
    <location>
        <begin position="5"/>
        <end position="377"/>
    </location>
</feature>
<evidence type="ECO:0000256" key="1">
    <source>
        <dbReference type="ARBA" id="ARBA00004651"/>
    </source>
</evidence>
<dbReference type="Pfam" id="PF07690">
    <property type="entry name" value="MFS_1"/>
    <property type="match status" value="1"/>
</dbReference>
<dbReference type="PANTHER" id="PTHR43271:SF1">
    <property type="entry name" value="INNER MEMBRANE TRANSPORT PROTEIN YNFM"/>
    <property type="match status" value="1"/>
</dbReference>
<dbReference type="RefSeq" id="WP_111229667.1">
    <property type="nucleotide sequence ID" value="NZ_NBIU01000010.1"/>
</dbReference>
<evidence type="ECO:0000256" key="8">
    <source>
        <dbReference type="SAM" id="Phobius"/>
    </source>
</evidence>
<proteinExistence type="inferred from homology"/>
<keyword evidence="3" id="KW-0813">Transport</keyword>
<keyword evidence="4" id="KW-1003">Cell membrane</keyword>
<dbReference type="EMBL" id="NBIU01000010">
    <property type="protein sequence ID" value="PZT48237.1"/>
    <property type="molecule type" value="Genomic_DNA"/>
</dbReference>
<keyword evidence="6 8" id="KW-1133">Transmembrane helix</keyword>
<feature type="transmembrane region" description="Helical" evidence="8">
    <location>
        <begin position="96"/>
        <end position="117"/>
    </location>
</feature>
<protein>
    <submittedName>
        <fullName evidence="10">MFS transporter</fullName>
    </submittedName>
</protein>
<dbReference type="Proteomes" id="UP000249746">
    <property type="component" value="Unassembled WGS sequence"/>
</dbReference>
<keyword evidence="5 8" id="KW-0812">Transmembrane</keyword>
<organism evidence="10 11">
    <name type="scientific">Helicobacter valdiviensis</name>
    <dbReference type="NCBI Taxonomy" id="1458358"/>
    <lineage>
        <taxon>Bacteria</taxon>
        <taxon>Pseudomonadati</taxon>
        <taxon>Campylobacterota</taxon>
        <taxon>Epsilonproteobacteria</taxon>
        <taxon>Campylobacterales</taxon>
        <taxon>Helicobacteraceae</taxon>
        <taxon>Helicobacter</taxon>
    </lineage>
</organism>
<feature type="transmembrane region" description="Helical" evidence="8">
    <location>
        <begin position="203"/>
        <end position="222"/>
    </location>
</feature>
<feature type="transmembrane region" description="Helical" evidence="8">
    <location>
        <begin position="5"/>
        <end position="22"/>
    </location>
</feature>
<feature type="transmembrane region" description="Helical" evidence="8">
    <location>
        <begin position="234"/>
        <end position="254"/>
    </location>
</feature>
<feature type="transmembrane region" description="Helical" evidence="8">
    <location>
        <begin position="266"/>
        <end position="283"/>
    </location>
</feature>
<evidence type="ECO:0000256" key="4">
    <source>
        <dbReference type="ARBA" id="ARBA00022475"/>
    </source>
</evidence>
<feature type="transmembrane region" description="Helical" evidence="8">
    <location>
        <begin position="34"/>
        <end position="59"/>
    </location>
</feature>
<keyword evidence="11" id="KW-1185">Reference proteome</keyword>
<feature type="transmembrane region" description="Helical" evidence="8">
    <location>
        <begin position="71"/>
        <end position="90"/>
    </location>
</feature>
<evidence type="ECO:0000313" key="11">
    <source>
        <dbReference type="Proteomes" id="UP000249746"/>
    </source>
</evidence>
<dbReference type="InterPro" id="IPR020846">
    <property type="entry name" value="MFS_dom"/>
</dbReference>
<dbReference type="PANTHER" id="PTHR43271">
    <property type="entry name" value="BLL2771 PROTEIN"/>
    <property type="match status" value="1"/>
</dbReference>
<dbReference type="GO" id="GO:0005886">
    <property type="term" value="C:plasma membrane"/>
    <property type="evidence" value="ECO:0007669"/>
    <property type="project" value="UniProtKB-SubCell"/>
</dbReference>
<feature type="transmembrane region" description="Helical" evidence="8">
    <location>
        <begin position="348"/>
        <end position="372"/>
    </location>
</feature>
<dbReference type="CDD" id="cd17324">
    <property type="entry name" value="MFS_NepI_like"/>
    <property type="match status" value="1"/>
</dbReference>
<dbReference type="AlphaFoldDB" id="A0A2W6MV03"/>
<keyword evidence="7 8" id="KW-0472">Membrane</keyword>
<sequence length="380" mass="42477">MKRYTLWIVMLSSMLTISSLYITQPAQPLFVKEFGISVAEVTLFTSVVLFFLAIAPIFYGYWLEKFEARKILFVSLGIVGVLQCLIAFTQNFESFLFVRFLEALVIPAALTSTLTALTREGGGKKYVNIYVASTVFGGVFSRVIGGFLITLTSWQVTFFLLGLSTLLVAFGAYKMPKSDVKMQANKIKPKDILELFALPHYRLLFFGAFIVLFCFHGVLNFLPFEIEKIEQNTTTAQIGFLYLGYMIGIAAALLSPRVSKFFGGEVQAIVFGFLVFALAPLLMLAPSFWWMFFSVFVICVGMFICHSLLSTLTNSLSQEKKGITNGLYLAFYYTGGTMGATVPSSLYVLGWEVLCVFMSGVLLVSAFLFWYFRNLLVKLG</sequence>
<comment type="subcellular location">
    <subcellularLocation>
        <location evidence="1">Cell membrane</location>
        <topology evidence="1">Multi-pass membrane protein</topology>
    </subcellularLocation>
</comment>
<evidence type="ECO:0000256" key="3">
    <source>
        <dbReference type="ARBA" id="ARBA00022448"/>
    </source>
</evidence>
<feature type="transmembrane region" description="Helical" evidence="8">
    <location>
        <begin position="129"/>
        <end position="149"/>
    </location>
</feature>
<dbReference type="InterPro" id="IPR036259">
    <property type="entry name" value="MFS_trans_sf"/>
</dbReference>
<evidence type="ECO:0000313" key="10">
    <source>
        <dbReference type="EMBL" id="PZT48237.1"/>
    </source>
</evidence>
<evidence type="ECO:0000256" key="2">
    <source>
        <dbReference type="ARBA" id="ARBA00008335"/>
    </source>
</evidence>
<dbReference type="InterPro" id="IPR011701">
    <property type="entry name" value="MFS"/>
</dbReference>
<comment type="similarity">
    <text evidence="2">Belongs to the major facilitator superfamily.</text>
</comment>